<dbReference type="EMBL" id="JADBEL010000017">
    <property type="protein sequence ID" value="MBE1555800.1"/>
    <property type="molecule type" value="Genomic_DNA"/>
</dbReference>
<feature type="region of interest" description="Disordered" evidence="1">
    <location>
        <begin position="63"/>
        <end position="82"/>
    </location>
</feature>
<evidence type="ECO:0000313" key="4">
    <source>
        <dbReference type="Proteomes" id="UP000658225"/>
    </source>
</evidence>
<accession>A0A927MJF9</accession>
<feature type="chain" id="PRO_5037733625" description="DUF4309 domain-containing protein" evidence="2">
    <location>
        <begin position="30"/>
        <end position="237"/>
    </location>
</feature>
<reference evidence="3" key="1">
    <citation type="submission" date="2020-10" db="EMBL/GenBank/DDBJ databases">
        <title>Genomic Encyclopedia of Type Strains, Phase IV (KMG-IV): sequencing the most valuable type-strain genomes for metagenomic binning, comparative biology and taxonomic classification.</title>
        <authorList>
            <person name="Goeker M."/>
        </authorList>
    </citation>
    <scope>NUCLEOTIDE SEQUENCE</scope>
    <source>
        <strain evidence="3">DSM 13886</strain>
    </source>
</reference>
<evidence type="ECO:0008006" key="5">
    <source>
        <dbReference type="Google" id="ProtNLM"/>
    </source>
</evidence>
<evidence type="ECO:0000313" key="3">
    <source>
        <dbReference type="EMBL" id="MBE1555800.1"/>
    </source>
</evidence>
<comment type="caution">
    <text evidence="3">The sequence shown here is derived from an EMBL/GenBank/DDBJ whole genome shotgun (WGS) entry which is preliminary data.</text>
</comment>
<dbReference type="InterPro" id="IPR025453">
    <property type="entry name" value="DUF4309"/>
</dbReference>
<name>A0A927MJF9_9BACL</name>
<organism evidence="3 4">
    <name type="scientific">Sporosarcina limicola</name>
    <dbReference type="NCBI Taxonomy" id="34101"/>
    <lineage>
        <taxon>Bacteria</taxon>
        <taxon>Bacillati</taxon>
        <taxon>Bacillota</taxon>
        <taxon>Bacilli</taxon>
        <taxon>Bacillales</taxon>
        <taxon>Caryophanaceae</taxon>
        <taxon>Sporosarcina</taxon>
    </lineage>
</organism>
<evidence type="ECO:0000256" key="1">
    <source>
        <dbReference type="SAM" id="MobiDB-lite"/>
    </source>
</evidence>
<dbReference type="AlphaFoldDB" id="A0A927MJF9"/>
<dbReference type="Pfam" id="PF14172">
    <property type="entry name" value="DUF4309"/>
    <property type="match status" value="1"/>
</dbReference>
<proteinExistence type="predicted"/>
<feature type="compositionally biased region" description="Basic and acidic residues" evidence="1">
    <location>
        <begin position="31"/>
        <end position="41"/>
    </location>
</feature>
<keyword evidence="4" id="KW-1185">Reference proteome</keyword>
<sequence length="237" mass="25770">MIKTIKPKSISLSALVIATVVLFSGCAMADEKSDAKQEKGPTEQTETETPTKDYGIDKKVHISEINKSNTPPKKGRVEEKNPPTKVNAALIQQIYQFGQEGKVPGSDFVSGIDLIDNVHESWGDPDEPIGPGNPYETYSSGVGKGTFAFGIGRGDIIYDIHSFGSGIDQSVDFSQVSFQDIKQTLGNPTAIRKNNKDEILVYAVQDYEIKFIGPHATQMLHHISVYSPKAAAPMGNK</sequence>
<dbReference type="RefSeq" id="WP_192599491.1">
    <property type="nucleotide sequence ID" value="NZ_JADBEL010000017.1"/>
</dbReference>
<protein>
    <recommendedName>
        <fullName evidence="5">DUF4309 domain-containing protein</fullName>
    </recommendedName>
</protein>
<feature type="signal peptide" evidence="2">
    <location>
        <begin position="1"/>
        <end position="29"/>
    </location>
</feature>
<feature type="region of interest" description="Disordered" evidence="1">
    <location>
        <begin position="31"/>
        <end position="57"/>
    </location>
</feature>
<gene>
    <name evidence="3" type="ORF">H4683_002920</name>
</gene>
<dbReference type="PROSITE" id="PS51257">
    <property type="entry name" value="PROKAR_LIPOPROTEIN"/>
    <property type="match status" value="1"/>
</dbReference>
<keyword evidence="2" id="KW-0732">Signal</keyword>
<evidence type="ECO:0000256" key="2">
    <source>
        <dbReference type="SAM" id="SignalP"/>
    </source>
</evidence>
<dbReference type="Proteomes" id="UP000658225">
    <property type="component" value="Unassembled WGS sequence"/>
</dbReference>